<name>A0A0T6BII1_9BACI</name>
<reference evidence="1" key="2">
    <citation type="submission" date="2015-10" db="EMBL/GenBank/DDBJ databases">
        <authorList>
            <person name="Gilbert D.G."/>
        </authorList>
    </citation>
    <scope>NUCLEOTIDE SEQUENCE</scope>
    <source>
        <strain evidence="1">GO-13</strain>
    </source>
</reference>
<dbReference type="Proteomes" id="UP001341297">
    <property type="component" value="Unassembled WGS sequence"/>
</dbReference>
<evidence type="ECO:0000313" key="2">
    <source>
        <dbReference type="EMBL" id="MEC0483378.1"/>
    </source>
</evidence>
<sequence length="184" mass="19497">MNVNNKMRVGISNDSRGVSKVVDESLDGTKAIPVVFVQKTADGSFSYGSEPVEGTHLDNEMNHPIETDPSGTAEIVDEDVNGVKAVPIVLVTKNAEGEFVYTSLDSGNSDVEWSAILNKPTSFPPSSHTHPISQITNLQTTLNSKLTASQAAAQADSTATDIEGLVADFNALLAKLRTAKILAQ</sequence>
<gene>
    <name evidence="1" type="ORF">AB447_207885</name>
    <name evidence="2" type="ORF">P8828_00695</name>
</gene>
<reference evidence="1 3" key="1">
    <citation type="journal article" date="2015" name="Int. J. Syst. Evol. Microbiol.">
        <title>Bacillus glycinifermentans sp. nov., isolated from fermented soybean paste.</title>
        <authorList>
            <person name="Kim S.J."/>
            <person name="Dunlap C.A."/>
            <person name="Kwon S.W."/>
            <person name="Rooney A.P."/>
        </authorList>
    </citation>
    <scope>NUCLEOTIDE SEQUENCE [LARGE SCALE GENOMIC DNA]</scope>
    <source>
        <strain evidence="1 3">GO-13</strain>
    </source>
</reference>
<dbReference type="OrthoDB" id="1551157at2"/>
<dbReference type="Proteomes" id="UP000036168">
    <property type="component" value="Unassembled WGS sequence"/>
</dbReference>
<dbReference type="RefSeq" id="WP_053075428.1">
    <property type="nucleotide sequence ID" value="NZ_JARRTL010000003.1"/>
</dbReference>
<dbReference type="EMBL" id="JARRTL010000003">
    <property type="protein sequence ID" value="MEC0483378.1"/>
    <property type="molecule type" value="Genomic_DNA"/>
</dbReference>
<organism evidence="1 3">
    <name type="scientific">Bacillus glycinifermentans</name>
    <dbReference type="NCBI Taxonomy" id="1664069"/>
    <lineage>
        <taxon>Bacteria</taxon>
        <taxon>Bacillati</taxon>
        <taxon>Bacillota</taxon>
        <taxon>Bacilli</taxon>
        <taxon>Bacillales</taxon>
        <taxon>Bacillaceae</taxon>
        <taxon>Bacillus</taxon>
    </lineage>
</organism>
<proteinExistence type="predicted"/>
<evidence type="ECO:0000313" key="3">
    <source>
        <dbReference type="Proteomes" id="UP000036168"/>
    </source>
</evidence>
<dbReference type="EMBL" id="LECW02000067">
    <property type="protein sequence ID" value="KRT88312.1"/>
    <property type="molecule type" value="Genomic_DNA"/>
</dbReference>
<dbReference type="AlphaFoldDB" id="A0A0T6BII1"/>
<reference evidence="2 4" key="3">
    <citation type="submission" date="2023-03" db="EMBL/GenBank/DDBJ databases">
        <title>Agriculturally important microbes genome sequencing.</title>
        <authorList>
            <person name="Dunlap C."/>
        </authorList>
    </citation>
    <scope>NUCLEOTIDE SEQUENCE [LARGE SCALE GENOMIC DNA]</scope>
    <source>
        <strain evidence="2 4">CBP-3203</strain>
    </source>
</reference>
<keyword evidence="4" id="KW-1185">Reference proteome</keyword>
<dbReference type="Gene3D" id="6.10.140.1630">
    <property type="match status" value="1"/>
</dbReference>
<accession>A0A0T6BII1</accession>
<comment type="caution">
    <text evidence="1">The sequence shown here is derived from an EMBL/GenBank/DDBJ whole genome shotgun (WGS) entry which is preliminary data.</text>
</comment>
<evidence type="ECO:0000313" key="1">
    <source>
        <dbReference type="EMBL" id="KRT88312.1"/>
    </source>
</evidence>
<evidence type="ECO:0000313" key="4">
    <source>
        <dbReference type="Proteomes" id="UP001341297"/>
    </source>
</evidence>
<protein>
    <submittedName>
        <fullName evidence="1">Uncharacterized protein</fullName>
    </submittedName>
</protein>